<name>A0AAD9ZHQ5_9LECA</name>
<keyword evidence="2" id="KW-1185">Reference proteome</keyword>
<comment type="caution">
    <text evidence="1">The sequence shown here is derived from an EMBL/GenBank/DDBJ whole genome shotgun (WGS) entry which is preliminary data.</text>
</comment>
<dbReference type="EMBL" id="JASNWA010000004">
    <property type="protein sequence ID" value="KAK3176859.1"/>
    <property type="molecule type" value="Genomic_DNA"/>
</dbReference>
<organism evidence="1 2">
    <name type="scientific">Lepraria neglecta</name>
    <dbReference type="NCBI Taxonomy" id="209136"/>
    <lineage>
        <taxon>Eukaryota</taxon>
        <taxon>Fungi</taxon>
        <taxon>Dikarya</taxon>
        <taxon>Ascomycota</taxon>
        <taxon>Pezizomycotina</taxon>
        <taxon>Lecanoromycetes</taxon>
        <taxon>OSLEUM clade</taxon>
        <taxon>Lecanoromycetidae</taxon>
        <taxon>Lecanorales</taxon>
        <taxon>Lecanorineae</taxon>
        <taxon>Stereocaulaceae</taxon>
        <taxon>Lepraria</taxon>
    </lineage>
</organism>
<accession>A0AAD9ZHQ5</accession>
<protein>
    <submittedName>
        <fullName evidence="1">Uncharacterized protein</fullName>
    </submittedName>
</protein>
<proteinExistence type="predicted"/>
<gene>
    <name evidence="1" type="ORF">OEA41_008185</name>
</gene>
<evidence type="ECO:0000313" key="1">
    <source>
        <dbReference type="EMBL" id="KAK3176859.1"/>
    </source>
</evidence>
<evidence type="ECO:0000313" key="2">
    <source>
        <dbReference type="Proteomes" id="UP001276659"/>
    </source>
</evidence>
<dbReference type="AlphaFoldDB" id="A0AAD9ZHQ5"/>
<sequence length="475" mass="55524">MEGYHGSGRRHFKDDVFVWDKKFAVRQENAYIAERRLLKAEDNETIITAFINQFGSWLDPPQYSYRALRDFLEKAIDESGNPENILNTDPTPAPHSRILVLLDDRRDETGWQDAGGARHRARDWNSYAEGYPPQGESIECSMLNAGDLYRKQLRSKLDHGAERRILYICDMSPICGLALISTIPQYQATILRDFIQRYVSYRVFIGVSLSFGFTLEFHLPYYALRQHAILRKDPRGLRRCGKFITDRKRLEALEFLYEAQISVAIVGVDEWVWTAYCCTETYFGSEETIQYYHEQEVDAPSGGARPRHFPVWNPREYFLFILSLRFRQVTREWRNVSEALEDRLQHHEESVFNEGGETTSLTDNPSFGLTKEYTRTIDLLRLLHNALVKTIESWEYFQGGEVQYFEVTEHEALRKLWDSHLAGINKNMTELRSLRRMLYQRIEMFDNKRSGVSFLMLFLPVRLLIITACKCLADG</sequence>
<reference evidence="1" key="1">
    <citation type="submission" date="2022-11" db="EMBL/GenBank/DDBJ databases">
        <title>Chromosomal genome sequence assembly and mating type (MAT) locus characterization of the leprose asexual lichenized fungus Lepraria neglecta (Nyl.) Erichsen.</title>
        <authorList>
            <person name="Allen J.L."/>
            <person name="Pfeffer B."/>
        </authorList>
    </citation>
    <scope>NUCLEOTIDE SEQUENCE</scope>
    <source>
        <strain evidence="1">Allen 5258</strain>
    </source>
</reference>
<dbReference type="Proteomes" id="UP001276659">
    <property type="component" value="Unassembled WGS sequence"/>
</dbReference>